<keyword evidence="1" id="KW-0378">Hydrolase</keyword>
<dbReference type="EMBL" id="VAFM01000002">
    <property type="protein sequence ID" value="TKW60839.1"/>
    <property type="molecule type" value="Genomic_DNA"/>
</dbReference>
<evidence type="ECO:0000313" key="5">
    <source>
        <dbReference type="Proteomes" id="UP000320948"/>
    </source>
</evidence>
<evidence type="ECO:0000313" key="4">
    <source>
        <dbReference type="EMBL" id="TKW60839.1"/>
    </source>
</evidence>
<feature type="active site" description="Proton donor/acceptor" evidence="2">
    <location>
        <position position="85"/>
    </location>
</feature>
<evidence type="ECO:0000256" key="1">
    <source>
        <dbReference type="ARBA" id="ARBA00022801"/>
    </source>
</evidence>
<dbReference type="GO" id="GO:0045820">
    <property type="term" value="P:negative regulation of glycolytic process"/>
    <property type="evidence" value="ECO:0007669"/>
    <property type="project" value="TreeGrafter"/>
</dbReference>
<feature type="binding site" evidence="3">
    <location>
        <position position="61"/>
    </location>
    <ligand>
        <name>substrate</name>
    </ligand>
</feature>
<feature type="active site" description="Tele-phosphohistidine intermediate" evidence="2">
    <location>
        <position position="10"/>
    </location>
</feature>
<proteinExistence type="predicted"/>
<reference evidence="4 5" key="1">
    <citation type="journal article" date="2017" name="Nat. Commun.">
        <title>In situ click chemistry generation of cyclooxygenase-2 inhibitors.</title>
        <authorList>
            <person name="Bhardwaj A."/>
            <person name="Kaur J."/>
            <person name="Wuest M."/>
            <person name="Wuest F."/>
        </authorList>
    </citation>
    <scope>NUCLEOTIDE SEQUENCE [LARGE SCALE GENOMIC DNA]</scope>
    <source>
        <strain evidence="4">S2_018_000_R2_106</strain>
    </source>
</reference>
<name>A0A6N4RAZ3_BLAVI</name>
<dbReference type="InterPro" id="IPR013078">
    <property type="entry name" value="His_Pase_superF_clade-1"/>
</dbReference>
<evidence type="ECO:0000256" key="3">
    <source>
        <dbReference type="PIRSR" id="PIRSR613078-2"/>
    </source>
</evidence>
<evidence type="ECO:0000256" key="2">
    <source>
        <dbReference type="PIRSR" id="PIRSR613078-1"/>
    </source>
</evidence>
<dbReference type="GO" id="GO:0005829">
    <property type="term" value="C:cytosol"/>
    <property type="evidence" value="ECO:0007669"/>
    <property type="project" value="TreeGrafter"/>
</dbReference>
<comment type="caution">
    <text evidence="4">The sequence shown here is derived from an EMBL/GenBank/DDBJ whole genome shotgun (WGS) entry which is preliminary data.</text>
</comment>
<organism evidence="4 5">
    <name type="scientific">Blastochloris viridis</name>
    <name type="common">Rhodopseudomonas viridis</name>
    <dbReference type="NCBI Taxonomy" id="1079"/>
    <lineage>
        <taxon>Bacteria</taxon>
        <taxon>Pseudomonadati</taxon>
        <taxon>Pseudomonadota</taxon>
        <taxon>Alphaproteobacteria</taxon>
        <taxon>Hyphomicrobiales</taxon>
        <taxon>Blastochloridaceae</taxon>
        <taxon>Blastochloris</taxon>
    </lineage>
</organism>
<feature type="binding site" evidence="3">
    <location>
        <begin position="9"/>
        <end position="16"/>
    </location>
    <ligand>
        <name>substrate</name>
    </ligand>
</feature>
<dbReference type="GO" id="GO:0004331">
    <property type="term" value="F:fructose-2,6-bisphosphate 2-phosphatase activity"/>
    <property type="evidence" value="ECO:0007669"/>
    <property type="project" value="TreeGrafter"/>
</dbReference>
<gene>
    <name evidence="4" type="ORF">DI628_08090</name>
</gene>
<protein>
    <submittedName>
        <fullName evidence="4">Histidine phosphatase family protein</fullName>
    </submittedName>
</protein>
<dbReference type="InterPro" id="IPR029033">
    <property type="entry name" value="His_PPase_superfam"/>
</dbReference>
<accession>A0A6N4RAZ3</accession>
<dbReference type="PANTHER" id="PTHR46517:SF1">
    <property type="entry name" value="FRUCTOSE-2,6-BISPHOSPHATASE TIGAR"/>
    <property type="match status" value="1"/>
</dbReference>
<dbReference type="SUPFAM" id="SSF53254">
    <property type="entry name" value="Phosphoglycerate mutase-like"/>
    <property type="match status" value="1"/>
</dbReference>
<dbReference type="PANTHER" id="PTHR46517">
    <property type="entry name" value="FRUCTOSE-2,6-BISPHOSPHATASE TIGAR"/>
    <property type="match status" value="1"/>
</dbReference>
<sequence>MLRPFFFLRHGQTNWNVDKIWQGQTDVPLNATGVQQAHYAAEKLRMQNVPITRIVSSPLIRAYRTAEIVAKSLNITVDVDTRLKERAYGAFEGLSSQKTREKYGLAEDESHEHILPPDAETLPALTERIKESLLFWFLSYPHDTILIVSHGGCCSALQADLCGQGGYNRVPTGAPHYFQPAKGSYLWTFKPV</sequence>
<dbReference type="Gene3D" id="3.40.50.1240">
    <property type="entry name" value="Phosphoglycerate mutase-like"/>
    <property type="match status" value="1"/>
</dbReference>
<dbReference type="InterPro" id="IPR051695">
    <property type="entry name" value="Phosphoglycerate_Mutase"/>
</dbReference>
<dbReference type="SMART" id="SM00855">
    <property type="entry name" value="PGAM"/>
    <property type="match status" value="1"/>
</dbReference>
<dbReference type="AlphaFoldDB" id="A0A6N4RAZ3"/>
<dbReference type="Pfam" id="PF00300">
    <property type="entry name" value="His_Phos_1"/>
    <property type="match status" value="1"/>
</dbReference>
<dbReference type="GO" id="GO:0043456">
    <property type="term" value="P:regulation of pentose-phosphate shunt"/>
    <property type="evidence" value="ECO:0007669"/>
    <property type="project" value="TreeGrafter"/>
</dbReference>
<feature type="binding site" evidence="3">
    <location>
        <begin position="85"/>
        <end position="88"/>
    </location>
    <ligand>
        <name>substrate</name>
    </ligand>
</feature>
<dbReference type="Proteomes" id="UP000320948">
    <property type="component" value="Unassembled WGS sequence"/>
</dbReference>
<dbReference type="CDD" id="cd07067">
    <property type="entry name" value="HP_PGM_like"/>
    <property type="match status" value="1"/>
</dbReference>